<evidence type="ECO:0000256" key="1">
    <source>
        <dbReference type="SAM" id="Phobius"/>
    </source>
</evidence>
<dbReference type="AlphaFoldDB" id="A0A392PXN9"/>
<comment type="caution">
    <text evidence="2">The sequence shown here is derived from an EMBL/GenBank/DDBJ whole genome shotgun (WGS) entry which is preliminary data.</text>
</comment>
<dbReference type="Proteomes" id="UP000265520">
    <property type="component" value="Unassembled WGS sequence"/>
</dbReference>
<evidence type="ECO:0000313" key="3">
    <source>
        <dbReference type="Proteomes" id="UP000265520"/>
    </source>
</evidence>
<protein>
    <submittedName>
        <fullName evidence="2">Cation/H(+) antiporter 20-like</fullName>
    </submittedName>
</protein>
<keyword evidence="1" id="KW-0472">Membrane</keyword>
<evidence type="ECO:0000313" key="2">
    <source>
        <dbReference type="EMBL" id="MCI16447.1"/>
    </source>
</evidence>
<feature type="non-terminal residue" evidence="2">
    <location>
        <position position="61"/>
    </location>
</feature>
<proteinExistence type="predicted"/>
<name>A0A392PXN9_9FABA</name>
<keyword evidence="3" id="KW-1185">Reference proteome</keyword>
<reference evidence="2 3" key="1">
    <citation type="journal article" date="2018" name="Front. Plant Sci.">
        <title>Red Clover (Trifolium pratense) and Zigzag Clover (T. medium) - A Picture of Genomic Similarities and Differences.</title>
        <authorList>
            <person name="Dluhosova J."/>
            <person name="Istvanek J."/>
            <person name="Nedelnik J."/>
            <person name="Repkova J."/>
        </authorList>
    </citation>
    <scope>NUCLEOTIDE SEQUENCE [LARGE SCALE GENOMIC DNA]</scope>
    <source>
        <strain evidence="3">cv. 10/8</strain>
        <tissue evidence="2">Leaf</tissue>
    </source>
</reference>
<accession>A0A392PXN9</accession>
<organism evidence="2 3">
    <name type="scientific">Trifolium medium</name>
    <dbReference type="NCBI Taxonomy" id="97028"/>
    <lineage>
        <taxon>Eukaryota</taxon>
        <taxon>Viridiplantae</taxon>
        <taxon>Streptophyta</taxon>
        <taxon>Embryophyta</taxon>
        <taxon>Tracheophyta</taxon>
        <taxon>Spermatophyta</taxon>
        <taxon>Magnoliopsida</taxon>
        <taxon>eudicotyledons</taxon>
        <taxon>Gunneridae</taxon>
        <taxon>Pentapetalae</taxon>
        <taxon>rosids</taxon>
        <taxon>fabids</taxon>
        <taxon>Fabales</taxon>
        <taxon>Fabaceae</taxon>
        <taxon>Papilionoideae</taxon>
        <taxon>50 kb inversion clade</taxon>
        <taxon>NPAAA clade</taxon>
        <taxon>Hologalegina</taxon>
        <taxon>IRL clade</taxon>
        <taxon>Trifolieae</taxon>
        <taxon>Trifolium</taxon>
    </lineage>
</organism>
<dbReference type="EMBL" id="LXQA010100906">
    <property type="protein sequence ID" value="MCI16447.1"/>
    <property type="molecule type" value="Genomic_DNA"/>
</dbReference>
<feature type="transmembrane region" description="Helical" evidence="1">
    <location>
        <begin position="27"/>
        <end position="48"/>
    </location>
</feature>
<sequence length="61" mass="6786">MMVMNTSAIETSSDGAWQGDNPMNHGLPLLIIQTILVMFVSRTLAFFLKPLRQPKVVAEII</sequence>
<keyword evidence="1" id="KW-0812">Transmembrane</keyword>
<keyword evidence="1" id="KW-1133">Transmembrane helix</keyword>